<keyword evidence="3" id="KW-1185">Reference proteome</keyword>
<dbReference type="STRING" id="913774.A0A0C3HK57"/>
<dbReference type="EMBL" id="KN832874">
    <property type="protein sequence ID" value="KIN02712.1"/>
    <property type="molecule type" value="Genomic_DNA"/>
</dbReference>
<dbReference type="OrthoDB" id="94039at2759"/>
<organism evidence="2 3">
    <name type="scientific">Oidiodendron maius (strain Zn)</name>
    <dbReference type="NCBI Taxonomy" id="913774"/>
    <lineage>
        <taxon>Eukaryota</taxon>
        <taxon>Fungi</taxon>
        <taxon>Dikarya</taxon>
        <taxon>Ascomycota</taxon>
        <taxon>Pezizomycotina</taxon>
        <taxon>Leotiomycetes</taxon>
        <taxon>Leotiomycetes incertae sedis</taxon>
        <taxon>Myxotrichaceae</taxon>
        <taxon>Oidiodendron</taxon>
    </lineage>
</organism>
<evidence type="ECO:0000313" key="3">
    <source>
        <dbReference type="Proteomes" id="UP000054321"/>
    </source>
</evidence>
<dbReference type="InterPro" id="IPR029058">
    <property type="entry name" value="AB_hydrolase_fold"/>
</dbReference>
<protein>
    <recommendedName>
        <fullName evidence="1">AB hydrolase-1 domain-containing protein</fullName>
    </recommendedName>
</protein>
<dbReference type="Gene3D" id="3.40.50.1820">
    <property type="entry name" value="alpha/beta hydrolase"/>
    <property type="match status" value="1"/>
</dbReference>
<dbReference type="AlphaFoldDB" id="A0A0C3HK57"/>
<reference evidence="3" key="2">
    <citation type="submission" date="2015-01" db="EMBL/GenBank/DDBJ databases">
        <title>Evolutionary Origins and Diversification of the Mycorrhizal Mutualists.</title>
        <authorList>
            <consortium name="DOE Joint Genome Institute"/>
            <consortium name="Mycorrhizal Genomics Consortium"/>
            <person name="Kohler A."/>
            <person name="Kuo A."/>
            <person name="Nagy L.G."/>
            <person name="Floudas D."/>
            <person name="Copeland A."/>
            <person name="Barry K.W."/>
            <person name="Cichocki N."/>
            <person name="Veneault-Fourrey C."/>
            <person name="LaButti K."/>
            <person name="Lindquist E.A."/>
            <person name="Lipzen A."/>
            <person name="Lundell T."/>
            <person name="Morin E."/>
            <person name="Murat C."/>
            <person name="Riley R."/>
            <person name="Ohm R."/>
            <person name="Sun H."/>
            <person name="Tunlid A."/>
            <person name="Henrissat B."/>
            <person name="Grigoriev I.V."/>
            <person name="Hibbett D.S."/>
            <person name="Martin F."/>
        </authorList>
    </citation>
    <scope>NUCLEOTIDE SEQUENCE [LARGE SCALE GENOMIC DNA]</scope>
    <source>
        <strain evidence="3">Zn</strain>
    </source>
</reference>
<dbReference type="SUPFAM" id="SSF53474">
    <property type="entry name" value="alpha/beta-Hydrolases"/>
    <property type="match status" value="1"/>
</dbReference>
<gene>
    <name evidence="2" type="ORF">OIDMADRAFT_102773</name>
</gene>
<dbReference type="Proteomes" id="UP000054321">
    <property type="component" value="Unassembled WGS sequence"/>
</dbReference>
<dbReference type="InParanoid" id="A0A0C3HK57"/>
<name>A0A0C3HK57_OIDMZ</name>
<evidence type="ECO:0000313" key="2">
    <source>
        <dbReference type="EMBL" id="KIN02712.1"/>
    </source>
</evidence>
<dbReference type="InterPro" id="IPR000073">
    <property type="entry name" value="AB_hydrolase_1"/>
</dbReference>
<evidence type="ECO:0000259" key="1">
    <source>
        <dbReference type="Pfam" id="PF12697"/>
    </source>
</evidence>
<accession>A0A0C3HK57</accession>
<reference evidence="2 3" key="1">
    <citation type="submission" date="2014-04" db="EMBL/GenBank/DDBJ databases">
        <authorList>
            <consortium name="DOE Joint Genome Institute"/>
            <person name="Kuo A."/>
            <person name="Martino E."/>
            <person name="Perotto S."/>
            <person name="Kohler A."/>
            <person name="Nagy L.G."/>
            <person name="Floudas D."/>
            <person name="Copeland A."/>
            <person name="Barry K.W."/>
            <person name="Cichocki N."/>
            <person name="Veneault-Fourrey C."/>
            <person name="LaButti K."/>
            <person name="Lindquist E.A."/>
            <person name="Lipzen A."/>
            <person name="Lundell T."/>
            <person name="Morin E."/>
            <person name="Murat C."/>
            <person name="Sun H."/>
            <person name="Tunlid A."/>
            <person name="Henrissat B."/>
            <person name="Grigoriev I.V."/>
            <person name="Hibbett D.S."/>
            <person name="Martin F."/>
            <person name="Nordberg H.P."/>
            <person name="Cantor M.N."/>
            <person name="Hua S.X."/>
        </authorList>
    </citation>
    <scope>NUCLEOTIDE SEQUENCE [LARGE SCALE GENOMIC DNA]</scope>
    <source>
        <strain evidence="2 3">Zn</strain>
    </source>
</reference>
<dbReference type="HOGENOM" id="CLU_036837_0_0_1"/>
<dbReference type="Pfam" id="PF12697">
    <property type="entry name" value="Abhydrolase_6"/>
    <property type="match status" value="1"/>
</dbReference>
<feature type="domain" description="AB hydrolase-1" evidence="1">
    <location>
        <begin position="58"/>
        <end position="204"/>
    </location>
</feature>
<proteinExistence type="predicted"/>
<sequence length="422" mass="47840">MDSSSIFSITEHVIPSQHIREYPNAVRDELAPLQLAIKEYRPFNNLNAEPGSVTIIATHGLGFPKECYEPLWEELIRTAPFKIRGIWIADCSHLGASGVLNENIQGDDPNWFDHSRDLLYMVNVFRERMIRPIFGIGHSMGATQLVQLSIMHPRLFYGLSLFEPIIQNESPPGPNAAMLSSFRKDIWPSRAEAEASLIKNPLFKILDPRATKKYFQFGLREVPTAIYPISEKSNIRPGAVTLTTTKHQEAWSYLRPNFAPLPSDPNDRKERLISPDQNPLEEGMRIFVCSAALLAFLSLPQLRPDVLWVFGSASPINLPERIDEKMKTTGIGRGGSGGVKAGRVQKVIMEKTGHFAPFQAVSKCSEIIRDWMGKELERYRQDEEFYNTHQSRKSEGSNILSKEWLQAVRLDSTIKRPTKEKL</sequence>